<name>A0A3P7IL54_STRVU</name>
<accession>A0A3P7IL54</accession>
<dbReference type="OrthoDB" id="10053392at2759"/>
<dbReference type="InterPro" id="IPR012444">
    <property type="entry name" value="DUF1647"/>
</dbReference>
<keyword evidence="2" id="KW-1185">Reference proteome</keyword>
<reference evidence="1 2" key="1">
    <citation type="submission" date="2018-11" db="EMBL/GenBank/DDBJ databases">
        <authorList>
            <consortium name="Pathogen Informatics"/>
        </authorList>
    </citation>
    <scope>NUCLEOTIDE SEQUENCE [LARGE SCALE GENOMIC DNA]</scope>
</reference>
<dbReference type="AlphaFoldDB" id="A0A3P7IL54"/>
<dbReference type="EMBL" id="UYYB01000419">
    <property type="protein sequence ID" value="VDM65277.1"/>
    <property type="molecule type" value="Genomic_DNA"/>
</dbReference>
<evidence type="ECO:0000313" key="1">
    <source>
        <dbReference type="EMBL" id="VDM65277.1"/>
    </source>
</evidence>
<dbReference type="Proteomes" id="UP000270094">
    <property type="component" value="Unassembled WGS sequence"/>
</dbReference>
<dbReference type="PANTHER" id="PTHR31389:SF4">
    <property type="entry name" value="LD39211P"/>
    <property type="match status" value="1"/>
</dbReference>
<gene>
    <name evidence="1" type="ORF">SVUK_LOCUS275</name>
</gene>
<proteinExistence type="predicted"/>
<dbReference type="Pfam" id="PF07801">
    <property type="entry name" value="DUF1647"/>
    <property type="match status" value="1"/>
</dbReference>
<protein>
    <submittedName>
        <fullName evidence="1">Uncharacterized protein</fullName>
    </submittedName>
</protein>
<dbReference type="PANTHER" id="PTHR31389">
    <property type="entry name" value="LD39211P"/>
    <property type="match status" value="1"/>
</dbReference>
<evidence type="ECO:0000313" key="2">
    <source>
        <dbReference type="Proteomes" id="UP000270094"/>
    </source>
</evidence>
<sequence>MVYDLGLSMESANNIKGKCLVELRRFPFEEYPSYVGNLKEYRWKSLVMAMALKEFGAIWYMDSSVRWLEDSRQMVYKEVMCRLYSYLPTDIEALKTERCYDAAFAFIAKTVEASELMRWYVLCALEKDCMGPPEAQLACSFAKDKLRIYANCHRYDQSVINILLANAYDYKANNYVVRIIRNGRESVVLHRYPENNLTASNFSCSSELHVH</sequence>
<organism evidence="1 2">
    <name type="scientific">Strongylus vulgaris</name>
    <name type="common">Blood worm</name>
    <dbReference type="NCBI Taxonomy" id="40348"/>
    <lineage>
        <taxon>Eukaryota</taxon>
        <taxon>Metazoa</taxon>
        <taxon>Ecdysozoa</taxon>
        <taxon>Nematoda</taxon>
        <taxon>Chromadorea</taxon>
        <taxon>Rhabditida</taxon>
        <taxon>Rhabditina</taxon>
        <taxon>Rhabditomorpha</taxon>
        <taxon>Strongyloidea</taxon>
        <taxon>Strongylidae</taxon>
        <taxon>Strongylus</taxon>
    </lineage>
</organism>